<evidence type="ECO:0000313" key="3">
    <source>
        <dbReference type="EMBL" id="SFC23794.1"/>
    </source>
</evidence>
<dbReference type="EMBL" id="FNVB01000004">
    <property type="protein sequence ID" value="SEG66709.1"/>
    <property type="molecule type" value="Genomic_DNA"/>
</dbReference>
<keyword evidence="4" id="KW-1185">Reference proteome</keyword>
<keyword evidence="1" id="KW-0812">Transmembrane</keyword>
<dbReference type="Proteomes" id="UP000199690">
    <property type="component" value="Unassembled WGS sequence"/>
</dbReference>
<feature type="transmembrane region" description="Helical" evidence="1">
    <location>
        <begin position="118"/>
        <end position="138"/>
    </location>
</feature>
<accession>A0A1I1HIJ7</accession>
<proteinExistence type="predicted"/>
<reference evidence="2" key="2">
    <citation type="submission" date="2016-10" db="EMBL/GenBank/DDBJ databases">
        <authorList>
            <person name="de Groot N.N."/>
        </authorList>
    </citation>
    <scope>NUCLEOTIDE SEQUENCE [LARGE SCALE GENOMIC DNA]</scope>
    <source>
        <strain evidence="2">ATCC 20501</strain>
    </source>
</reference>
<evidence type="ECO:0000256" key="1">
    <source>
        <dbReference type="SAM" id="Phobius"/>
    </source>
</evidence>
<evidence type="ECO:0000313" key="5">
    <source>
        <dbReference type="Proteomes" id="UP000236729"/>
    </source>
</evidence>
<accession>A0A1H6C158</accession>
<dbReference type="AlphaFoldDB" id="A0A1H6C158"/>
<dbReference type="EMBL" id="FOME01000001">
    <property type="protein sequence ID" value="SFC23794.1"/>
    <property type="molecule type" value="Genomic_DNA"/>
</dbReference>
<protein>
    <submittedName>
        <fullName evidence="2">Uncharacterized protein</fullName>
    </submittedName>
</protein>
<reference evidence="4 5" key="1">
    <citation type="submission" date="2016-10" db="EMBL/GenBank/DDBJ databases">
        <authorList>
            <person name="Varghese N."/>
            <person name="Submissions S."/>
        </authorList>
    </citation>
    <scope>NUCLEOTIDE SEQUENCE [LARGE SCALE GENOMIC DNA]</scope>
    <source>
        <strain evidence="5">ATCC 20501</strain>
        <strain evidence="3 4">CGMCC 4.3529</strain>
    </source>
</reference>
<name>A0A1H6C158_9PSEU</name>
<feature type="transmembrane region" description="Helical" evidence="1">
    <location>
        <begin position="95"/>
        <end position="112"/>
    </location>
</feature>
<dbReference type="Proteomes" id="UP000236729">
    <property type="component" value="Unassembled WGS sequence"/>
</dbReference>
<evidence type="ECO:0000313" key="2">
    <source>
        <dbReference type="EMBL" id="SEG66709.1"/>
    </source>
</evidence>
<organism evidence="2 5">
    <name type="scientific">Saccharopolyspora kobensis</name>
    <dbReference type="NCBI Taxonomy" id="146035"/>
    <lineage>
        <taxon>Bacteria</taxon>
        <taxon>Bacillati</taxon>
        <taxon>Actinomycetota</taxon>
        <taxon>Actinomycetes</taxon>
        <taxon>Pseudonocardiales</taxon>
        <taxon>Pseudonocardiaceae</taxon>
        <taxon>Saccharopolyspora</taxon>
    </lineage>
</organism>
<sequence>MEAHAYHQKPNSLRWLSPACAALALGYAALPVVMALAPGTTRESVLRSNPELTGTAVDFAVAAAIGYSAAVHAISIALLVWFTAATLRGRRWGRIALTVLLVLATAGSFASWDAGLQFQWSVILNNALHLVLLGLVWVPRSARRFFART</sequence>
<feature type="transmembrane region" description="Helical" evidence="1">
    <location>
        <begin position="59"/>
        <end position="83"/>
    </location>
</feature>
<keyword evidence="1" id="KW-0472">Membrane</keyword>
<dbReference type="RefSeq" id="WP_143185709.1">
    <property type="nucleotide sequence ID" value="NZ_FNVB01000004.1"/>
</dbReference>
<gene>
    <name evidence="2" type="ORF">SAMN02982929_03023</name>
    <name evidence="3" type="ORF">SAMN05216506_101263</name>
</gene>
<evidence type="ECO:0000313" key="4">
    <source>
        <dbReference type="Proteomes" id="UP000199690"/>
    </source>
</evidence>
<keyword evidence="1" id="KW-1133">Transmembrane helix</keyword>